<evidence type="ECO:0008006" key="3">
    <source>
        <dbReference type="Google" id="ProtNLM"/>
    </source>
</evidence>
<evidence type="ECO:0000313" key="2">
    <source>
        <dbReference type="Proteomes" id="UP000034202"/>
    </source>
</evidence>
<comment type="caution">
    <text evidence="1">The sequence shown here is derived from an EMBL/GenBank/DDBJ whole genome shotgun (WGS) entry which is preliminary data.</text>
</comment>
<evidence type="ECO:0000313" key="1">
    <source>
        <dbReference type="EMBL" id="KKU39792.1"/>
    </source>
</evidence>
<protein>
    <recommendedName>
        <fullName evidence="3">FemAB family protein</fullName>
    </recommendedName>
</protein>
<accession>A0A0G1Q4M5</accession>
<dbReference type="Proteomes" id="UP000034202">
    <property type="component" value="Unassembled WGS sequence"/>
</dbReference>
<reference evidence="1 2" key="1">
    <citation type="journal article" date="2015" name="Nature">
        <title>rRNA introns, odd ribosomes, and small enigmatic genomes across a large radiation of phyla.</title>
        <authorList>
            <person name="Brown C.T."/>
            <person name="Hug L.A."/>
            <person name="Thomas B.C."/>
            <person name="Sharon I."/>
            <person name="Castelle C.J."/>
            <person name="Singh A."/>
            <person name="Wilkins M.J."/>
            <person name="Williams K.H."/>
            <person name="Banfield J.F."/>
        </authorList>
    </citation>
    <scope>NUCLEOTIDE SEQUENCE [LARGE SCALE GENOMIC DNA]</scope>
</reference>
<dbReference type="InterPro" id="IPR016181">
    <property type="entry name" value="Acyl_CoA_acyltransferase"/>
</dbReference>
<dbReference type="Gene3D" id="3.40.630.30">
    <property type="match status" value="1"/>
</dbReference>
<proteinExistence type="predicted"/>
<name>A0A0G1Q4M5_9BACT</name>
<dbReference type="AlphaFoldDB" id="A0A0G1Q4M5"/>
<sequence length="68" mass="8236">MPWFIADDNFKEHWNRFVIEHDGSFLQSREWGEFQKKTGRKIWPLWYKDGDEIQAVALIIRHGLPFGF</sequence>
<gene>
    <name evidence="1" type="ORF">UX55_C0028G0012</name>
</gene>
<feature type="non-terminal residue" evidence="1">
    <location>
        <position position="68"/>
    </location>
</feature>
<dbReference type="SUPFAM" id="SSF55729">
    <property type="entry name" value="Acyl-CoA N-acyltransferases (Nat)"/>
    <property type="match status" value="1"/>
</dbReference>
<dbReference type="EMBL" id="LCMQ01000028">
    <property type="protein sequence ID" value="KKU39792.1"/>
    <property type="molecule type" value="Genomic_DNA"/>
</dbReference>
<organism evidence="1 2">
    <name type="scientific">Candidatus Azambacteria bacterium GW2011_GWE2_46_45</name>
    <dbReference type="NCBI Taxonomy" id="1618625"/>
    <lineage>
        <taxon>Bacteria</taxon>
        <taxon>Candidatus Azamiibacteriota</taxon>
    </lineage>
</organism>